<accession>A0ABW1PGF5</accession>
<feature type="transmembrane region" description="Helical" evidence="1">
    <location>
        <begin position="7"/>
        <end position="26"/>
    </location>
</feature>
<evidence type="ECO:0000313" key="2">
    <source>
        <dbReference type="EMBL" id="MFC6094723.1"/>
    </source>
</evidence>
<keyword evidence="3" id="KW-1185">Reference proteome</keyword>
<evidence type="ECO:0000313" key="3">
    <source>
        <dbReference type="Proteomes" id="UP001596220"/>
    </source>
</evidence>
<reference evidence="3" key="1">
    <citation type="journal article" date="2019" name="Int. J. Syst. Evol. Microbiol.">
        <title>The Global Catalogue of Microorganisms (GCM) 10K type strain sequencing project: providing services to taxonomists for standard genome sequencing and annotation.</title>
        <authorList>
            <consortium name="The Broad Institute Genomics Platform"/>
            <consortium name="The Broad Institute Genome Sequencing Center for Infectious Disease"/>
            <person name="Wu L."/>
            <person name="Ma J."/>
        </authorList>
    </citation>
    <scope>NUCLEOTIDE SEQUENCE [LARGE SCALE GENOMIC DNA]</scope>
    <source>
        <strain evidence="3">CGMCC 4.7246</strain>
    </source>
</reference>
<dbReference type="EMBL" id="JBHSQO010000072">
    <property type="protein sequence ID" value="MFC6094723.1"/>
    <property type="molecule type" value="Genomic_DNA"/>
</dbReference>
<comment type="caution">
    <text evidence="2">The sequence shown here is derived from an EMBL/GenBank/DDBJ whole genome shotgun (WGS) entry which is preliminary data.</text>
</comment>
<keyword evidence="1" id="KW-0812">Transmembrane</keyword>
<dbReference type="RefSeq" id="WP_380643251.1">
    <property type="nucleotide sequence ID" value="NZ_JBHSQO010000072.1"/>
</dbReference>
<protein>
    <submittedName>
        <fullName evidence="2">Uncharacterized protein</fullName>
    </submittedName>
</protein>
<keyword evidence="1" id="KW-1133">Transmembrane helix</keyword>
<sequence length="93" mass="9871">MNDRITALLRTVVPAAWGTGLAWLVGRGLLTPGQALDAAPLGLQLVDLVAAPVAIAAVYAASRWLETRSWMPAWLTRVLLGSVRQPSYSGMTA</sequence>
<organism evidence="2 3">
    <name type="scientific">Saccharothrix lopnurensis</name>
    <dbReference type="NCBI Taxonomy" id="1670621"/>
    <lineage>
        <taxon>Bacteria</taxon>
        <taxon>Bacillati</taxon>
        <taxon>Actinomycetota</taxon>
        <taxon>Actinomycetes</taxon>
        <taxon>Pseudonocardiales</taxon>
        <taxon>Pseudonocardiaceae</taxon>
        <taxon>Saccharothrix</taxon>
    </lineage>
</organism>
<proteinExistence type="predicted"/>
<feature type="transmembrane region" description="Helical" evidence="1">
    <location>
        <begin position="38"/>
        <end position="61"/>
    </location>
</feature>
<name>A0ABW1PGF5_9PSEU</name>
<dbReference type="Proteomes" id="UP001596220">
    <property type="component" value="Unassembled WGS sequence"/>
</dbReference>
<evidence type="ECO:0000256" key="1">
    <source>
        <dbReference type="SAM" id="Phobius"/>
    </source>
</evidence>
<gene>
    <name evidence="2" type="ORF">ACFP3R_36140</name>
</gene>
<keyword evidence="1" id="KW-0472">Membrane</keyword>